<dbReference type="eggNOG" id="KOG0156">
    <property type="taxonomic scope" value="Eukaryota"/>
</dbReference>
<evidence type="ECO:0000256" key="12">
    <source>
        <dbReference type="ARBA" id="ARBA00023136"/>
    </source>
</evidence>
<dbReference type="PANTHER" id="PTHR46300">
    <property type="entry name" value="P450, PUTATIVE (EUROFUNG)-RELATED-RELATED"/>
    <property type="match status" value="1"/>
</dbReference>
<reference evidence="15 16" key="1">
    <citation type="journal article" date="2012" name="Science">
        <title>The Paleozoic origin of enzymatic lignin decomposition reconstructed from 31 fungal genomes.</title>
        <authorList>
            <person name="Floudas D."/>
            <person name="Binder M."/>
            <person name="Riley R."/>
            <person name="Barry K."/>
            <person name="Blanchette R.A."/>
            <person name="Henrissat B."/>
            <person name="Martinez A.T."/>
            <person name="Otillar R."/>
            <person name="Spatafora J.W."/>
            <person name="Yadav J.S."/>
            <person name="Aerts A."/>
            <person name="Benoit I."/>
            <person name="Boyd A."/>
            <person name="Carlson A."/>
            <person name="Copeland A."/>
            <person name="Coutinho P.M."/>
            <person name="de Vries R.P."/>
            <person name="Ferreira P."/>
            <person name="Findley K."/>
            <person name="Foster B."/>
            <person name="Gaskell J."/>
            <person name="Glotzer D."/>
            <person name="Gorecki P."/>
            <person name="Heitman J."/>
            <person name="Hesse C."/>
            <person name="Hori C."/>
            <person name="Igarashi K."/>
            <person name="Jurgens J.A."/>
            <person name="Kallen N."/>
            <person name="Kersten P."/>
            <person name="Kohler A."/>
            <person name="Kuees U."/>
            <person name="Kumar T.K.A."/>
            <person name="Kuo A."/>
            <person name="LaButti K."/>
            <person name="Larrondo L.F."/>
            <person name="Lindquist E."/>
            <person name="Ling A."/>
            <person name="Lombard V."/>
            <person name="Lucas S."/>
            <person name="Lundell T."/>
            <person name="Martin R."/>
            <person name="McLaughlin D.J."/>
            <person name="Morgenstern I."/>
            <person name="Morin E."/>
            <person name="Murat C."/>
            <person name="Nagy L.G."/>
            <person name="Nolan M."/>
            <person name="Ohm R.A."/>
            <person name="Patyshakuliyeva A."/>
            <person name="Rokas A."/>
            <person name="Ruiz-Duenas F.J."/>
            <person name="Sabat G."/>
            <person name="Salamov A."/>
            <person name="Samejima M."/>
            <person name="Schmutz J."/>
            <person name="Slot J.C."/>
            <person name="St John F."/>
            <person name="Stenlid J."/>
            <person name="Sun H."/>
            <person name="Sun S."/>
            <person name="Syed K."/>
            <person name="Tsang A."/>
            <person name="Wiebenga A."/>
            <person name="Young D."/>
            <person name="Pisabarro A."/>
            <person name="Eastwood D.C."/>
            <person name="Martin F."/>
            <person name="Cullen D."/>
            <person name="Grigoriev I.V."/>
            <person name="Hibbett D.S."/>
        </authorList>
    </citation>
    <scope>NUCLEOTIDE SEQUENCE</scope>
    <source>
        <strain evidence="16">FP-58527</strain>
    </source>
</reference>
<evidence type="ECO:0000256" key="13">
    <source>
        <dbReference type="PIRSR" id="PIRSR602401-1"/>
    </source>
</evidence>
<dbReference type="InterPro" id="IPR017972">
    <property type="entry name" value="Cyt_P450_CS"/>
</dbReference>
<evidence type="ECO:0000313" key="16">
    <source>
        <dbReference type="Proteomes" id="UP000015241"/>
    </source>
</evidence>
<keyword evidence="11 14" id="KW-0503">Monooxygenase</keyword>
<dbReference type="Pfam" id="PF00067">
    <property type="entry name" value="p450"/>
    <property type="match status" value="1"/>
</dbReference>
<evidence type="ECO:0000256" key="5">
    <source>
        <dbReference type="ARBA" id="ARBA00022617"/>
    </source>
</evidence>
<sequence>MSTIWLLSAATLAVFVAFFFTSLSRRGPLPPGPPPKFWTGNIHQLPASRPWVTYAGWAEQYGPLVFLRMHGRKALVLNSYKAASDLLDTRSSIYSDRPMSWMYMELVGRKLAVFNISSKHPRFKKYRALLQSGLNPRVAKSYRAIQEEQARVLVRGLAGTPKQFISHVRRFAGGIILKIAYGWTVADNDDFFVTLIQQTFNAHTYVARPGYWLVDSYPILRFIPAWFPFANFKREAARIRDLFTKVDSNPHEWAKKQMESGNYVESFTSMHLRPESGSPPDAEEEDMIKWCSAALYAGGADTVVGVITGFILNMTLHPEVQKAAQAEVERVVGNRLPTIDDVPRLSYIAAVVTESLRWASVTPLGLPHRATEDDTYAGYLIPKGTTIHANIWAFAHDPEMYPDPHNFDPTRFLPKEGVELPTDPRRYVFGFGRRVCPGAHLAELSAFLAMTYILSVFSISKALDENGKEVEPEVEFTSTVTKHVKPFRCGIAVRNADLLPAEE</sequence>
<protein>
    <recommendedName>
        <fullName evidence="17">Cytochrome P450</fullName>
    </recommendedName>
</protein>
<dbReference type="InParanoid" id="S8E866"/>
<keyword evidence="8" id="KW-1133">Transmembrane helix</keyword>
<evidence type="ECO:0000256" key="3">
    <source>
        <dbReference type="ARBA" id="ARBA00005179"/>
    </source>
</evidence>
<dbReference type="InterPro" id="IPR036396">
    <property type="entry name" value="Cyt_P450_sf"/>
</dbReference>
<dbReference type="Proteomes" id="UP000015241">
    <property type="component" value="Unassembled WGS sequence"/>
</dbReference>
<dbReference type="AlphaFoldDB" id="S8E866"/>
<comment type="pathway">
    <text evidence="3">Secondary metabolite biosynthesis.</text>
</comment>
<dbReference type="PRINTS" id="PR00463">
    <property type="entry name" value="EP450I"/>
</dbReference>
<evidence type="ECO:0000256" key="7">
    <source>
        <dbReference type="ARBA" id="ARBA00022723"/>
    </source>
</evidence>
<dbReference type="OrthoDB" id="2789670at2759"/>
<comment type="similarity">
    <text evidence="4 14">Belongs to the cytochrome P450 family.</text>
</comment>
<dbReference type="EMBL" id="KE504156">
    <property type="protein sequence ID" value="EPS99553.1"/>
    <property type="molecule type" value="Genomic_DNA"/>
</dbReference>
<dbReference type="HOGENOM" id="CLU_001570_2_3_1"/>
<comment type="cofactor">
    <cofactor evidence="1 13">
        <name>heme</name>
        <dbReference type="ChEBI" id="CHEBI:30413"/>
    </cofactor>
</comment>
<dbReference type="InterPro" id="IPR001128">
    <property type="entry name" value="Cyt_P450"/>
</dbReference>
<evidence type="ECO:0000256" key="11">
    <source>
        <dbReference type="ARBA" id="ARBA00023033"/>
    </source>
</evidence>
<dbReference type="GO" id="GO:0016020">
    <property type="term" value="C:membrane"/>
    <property type="evidence" value="ECO:0007669"/>
    <property type="project" value="UniProtKB-SubCell"/>
</dbReference>
<evidence type="ECO:0008006" key="17">
    <source>
        <dbReference type="Google" id="ProtNLM"/>
    </source>
</evidence>
<evidence type="ECO:0000256" key="4">
    <source>
        <dbReference type="ARBA" id="ARBA00010617"/>
    </source>
</evidence>
<dbReference type="PROSITE" id="PS00086">
    <property type="entry name" value="CYTOCHROME_P450"/>
    <property type="match status" value="1"/>
</dbReference>
<dbReference type="Gene3D" id="1.10.630.10">
    <property type="entry name" value="Cytochrome P450"/>
    <property type="match status" value="1"/>
</dbReference>
<evidence type="ECO:0000256" key="1">
    <source>
        <dbReference type="ARBA" id="ARBA00001971"/>
    </source>
</evidence>
<keyword evidence="10 13" id="KW-0408">Iron</keyword>
<evidence type="ECO:0000256" key="14">
    <source>
        <dbReference type="RuleBase" id="RU000461"/>
    </source>
</evidence>
<dbReference type="InterPro" id="IPR002401">
    <property type="entry name" value="Cyt_P450_E_grp-I"/>
</dbReference>
<evidence type="ECO:0000256" key="8">
    <source>
        <dbReference type="ARBA" id="ARBA00022989"/>
    </source>
</evidence>
<comment type="subcellular location">
    <subcellularLocation>
        <location evidence="2">Membrane</location>
        <topology evidence="2">Single-pass membrane protein</topology>
    </subcellularLocation>
</comment>
<dbReference type="InterPro" id="IPR050364">
    <property type="entry name" value="Cytochrome_P450_fung"/>
</dbReference>
<keyword evidence="7 13" id="KW-0479">Metal-binding</keyword>
<evidence type="ECO:0000313" key="15">
    <source>
        <dbReference type="EMBL" id="EPS99553.1"/>
    </source>
</evidence>
<gene>
    <name evidence="15" type="ORF">FOMPIDRAFT_1024183</name>
</gene>
<dbReference type="GO" id="GO:0020037">
    <property type="term" value="F:heme binding"/>
    <property type="evidence" value="ECO:0007669"/>
    <property type="project" value="InterPro"/>
</dbReference>
<keyword evidence="12" id="KW-0472">Membrane</keyword>
<evidence type="ECO:0000256" key="6">
    <source>
        <dbReference type="ARBA" id="ARBA00022692"/>
    </source>
</evidence>
<accession>S8E866</accession>
<organism evidence="15 16">
    <name type="scientific">Fomitopsis schrenkii</name>
    <name type="common">Brown rot fungus</name>
    <dbReference type="NCBI Taxonomy" id="2126942"/>
    <lineage>
        <taxon>Eukaryota</taxon>
        <taxon>Fungi</taxon>
        <taxon>Dikarya</taxon>
        <taxon>Basidiomycota</taxon>
        <taxon>Agaricomycotina</taxon>
        <taxon>Agaricomycetes</taxon>
        <taxon>Polyporales</taxon>
        <taxon>Fomitopsis</taxon>
    </lineage>
</organism>
<dbReference type="GO" id="GO:0004497">
    <property type="term" value="F:monooxygenase activity"/>
    <property type="evidence" value="ECO:0007669"/>
    <property type="project" value="UniProtKB-KW"/>
</dbReference>
<dbReference type="GO" id="GO:0005506">
    <property type="term" value="F:iron ion binding"/>
    <property type="evidence" value="ECO:0007669"/>
    <property type="project" value="InterPro"/>
</dbReference>
<keyword evidence="5 13" id="KW-0349">Heme</keyword>
<name>S8E866_FOMSC</name>
<evidence type="ECO:0000256" key="2">
    <source>
        <dbReference type="ARBA" id="ARBA00004167"/>
    </source>
</evidence>
<evidence type="ECO:0000256" key="9">
    <source>
        <dbReference type="ARBA" id="ARBA00023002"/>
    </source>
</evidence>
<keyword evidence="9 14" id="KW-0560">Oxidoreductase</keyword>
<evidence type="ECO:0000256" key="10">
    <source>
        <dbReference type="ARBA" id="ARBA00023004"/>
    </source>
</evidence>
<dbReference type="STRING" id="743788.S8E866"/>
<dbReference type="CDD" id="cd11065">
    <property type="entry name" value="CYP64-like"/>
    <property type="match status" value="1"/>
</dbReference>
<proteinExistence type="inferred from homology"/>
<dbReference type="GO" id="GO:0016705">
    <property type="term" value="F:oxidoreductase activity, acting on paired donors, with incorporation or reduction of molecular oxygen"/>
    <property type="evidence" value="ECO:0007669"/>
    <property type="project" value="InterPro"/>
</dbReference>
<feature type="binding site" description="axial binding residue" evidence="13">
    <location>
        <position position="436"/>
    </location>
    <ligand>
        <name>heme</name>
        <dbReference type="ChEBI" id="CHEBI:30413"/>
    </ligand>
    <ligandPart>
        <name>Fe</name>
        <dbReference type="ChEBI" id="CHEBI:18248"/>
    </ligandPart>
</feature>
<keyword evidence="6" id="KW-0812">Transmembrane</keyword>
<keyword evidence="16" id="KW-1185">Reference proteome</keyword>
<dbReference type="SUPFAM" id="SSF48264">
    <property type="entry name" value="Cytochrome P450"/>
    <property type="match status" value="1"/>
</dbReference>
<dbReference type="PANTHER" id="PTHR46300:SF7">
    <property type="entry name" value="P450, PUTATIVE (EUROFUNG)-RELATED"/>
    <property type="match status" value="1"/>
</dbReference>